<evidence type="ECO:0000313" key="4">
    <source>
        <dbReference type="EMBL" id="MBD8061851.1"/>
    </source>
</evidence>
<comment type="caution">
    <text evidence="4">The sequence shown here is derived from an EMBL/GenBank/DDBJ whole genome shotgun (WGS) entry which is preliminary data.</text>
</comment>
<dbReference type="PANTHER" id="PTHR43156">
    <property type="entry name" value="STAGE II SPORULATION PROTEIN E-RELATED"/>
    <property type="match status" value="1"/>
</dbReference>
<keyword evidence="5" id="KW-1185">Reference proteome</keyword>
<evidence type="ECO:0000256" key="1">
    <source>
        <dbReference type="ARBA" id="ARBA00022801"/>
    </source>
</evidence>
<dbReference type="PROSITE" id="PS50112">
    <property type="entry name" value="PAS"/>
    <property type="match status" value="1"/>
</dbReference>
<dbReference type="Gene3D" id="3.30.450.20">
    <property type="entry name" value="PAS domain"/>
    <property type="match status" value="1"/>
</dbReference>
<accession>A0ABR8Z0L9</accession>
<dbReference type="InterPro" id="IPR000014">
    <property type="entry name" value="PAS"/>
</dbReference>
<organism evidence="4 5">
    <name type="scientific">Oceanitalea stevensii</name>
    <dbReference type="NCBI Taxonomy" id="2763072"/>
    <lineage>
        <taxon>Bacteria</taxon>
        <taxon>Bacillati</taxon>
        <taxon>Actinomycetota</taxon>
        <taxon>Actinomycetes</taxon>
        <taxon>Micrococcales</taxon>
        <taxon>Bogoriellaceae</taxon>
        <taxon>Georgenia</taxon>
    </lineage>
</organism>
<dbReference type="Gene3D" id="3.60.40.10">
    <property type="entry name" value="PPM-type phosphatase domain"/>
    <property type="match status" value="1"/>
</dbReference>
<dbReference type="Gene3D" id="3.30.565.10">
    <property type="entry name" value="Histidine kinase-like ATPase, C-terminal domain"/>
    <property type="match status" value="1"/>
</dbReference>
<dbReference type="RefSeq" id="WP_251838905.1">
    <property type="nucleotide sequence ID" value="NZ_JACSPO010000001.1"/>
</dbReference>
<dbReference type="CDD" id="cd16936">
    <property type="entry name" value="HATPase_RsbW-like"/>
    <property type="match status" value="1"/>
</dbReference>
<dbReference type="InterPro" id="IPR036890">
    <property type="entry name" value="HATPase_C_sf"/>
</dbReference>
<dbReference type="InterPro" id="IPR052016">
    <property type="entry name" value="Bact_Sigma-Reg"/>
</dbReference>
<feature type="region of interest" description="Disordered" evidence="2">
    <location>
        <begin position="1"/>
        <end position="36"/>
    </location>
</feature>
<gene>
    <name evidence="4" type="ORF">H9624_05895</name>
</gene>
<dbReference type="Proteomes" id="UP000661894">
    <property type="component" value="Unassembled WGS sequence"/>
</dbReference>
<evidence type="ECO:0000256" key="2">
    <source>
        <dbReference type="SAM" id="MobiDB-lite"/>
    </source>
</evidence>
<evidence type="ECO:0000259" key="3">
    <source>
        <dbReference type="PROSITE" id="PS50112"/>
    </source>
</evidence>
<dbReference type="NCBIfam" id="TIGR00229">
    <property type="entry name" value="sensory_box"/>
    <property type="match status" value="1"/>
</dbReference>
<keyword evidence="1" id="KW-0378">Hydrolase</keyword>
<dbReference type="InterPro" id="IPR036457">
    <property type="entry name" value="PPM-type-like_dom_sf"/>
</dbReference>
<dbReference type="InterPro" id="IPR035965">
    <property type="entry name" value="PAS-like_dom_sf"/>
</dbReference>
<dbReference type="EMBL" id="JACSPO010000001">
    <property type="protein sequence ID" value="MBD8061851.1"/>
    <property type="molecule type" value="Genomic_DNA"/>
</dbReference>
<name>A0ABR8Z0L9_9MICO</name>
<dbReference type="InterPro" id="IPR001932">
    <property type="entry name" value="PPM-type_phosphatase-like_dom"/>
</dbReference>
<dbReference type="SUPFAM" id="SSF55785">
    <property type="entry name" value="PYP-like sensor domain (PAS domain)"/>
    <property type="match status" value="1"/>
</dbReference>
<protein>
    <submittedName>
        <fullName evidence="4">SpoIIE family protein phosphatase</fullName>
    </submittedName>
</protein>
<dbReference type="SUPFAM" id="SSF55874">
    <property type="entry name" value="ATPase domain of HSP90 chaperone/DNA topoisomerase II/histidine kinase"/>
    <property type="match status" value="1"/>
</dbReference>
<proteinExistence type="predicted"/>
<dbReference type="InterPro" id="IPR003594">
    <property type="entry name" value="HATPase_dom"/>
</dbReference>
<evidence type="ECO:0000313" key="5">
    <source>
        <dbReference type="Proteomes" id="UP000661894"/>
    </source>
</evidence>
<reference evidence="4 5" key="1">
    <citation type="submission" date="2020-08" db="EMBL/GenBank/DDBJ databases">
        <title>A Genomic Blueprint of the Chicken Gut Microbiome.</title>
        <authorList>
            <person name="Gilroy R."/>
            <person name="Ravi A."/>
            <person name="Getino M."/>
            <person name="Pursley I."/>
            <person name="Horton D.L."/>
            <person name="Alikhan N.-F."/>
            <person name="Baker D."/>
            <person name="Gharbi K."/>
            <person name="Hall N."/>
            <person name="Watson M."/>
            <person name="Adriaenssens E.M."/>
            <person name="Foster-Nyarko E."/>
            <person name="Jarju S."/>
            <person name="Secka A."/>
            <person name="Antonio M."/>
            <person name="Oren A."/>
            <person name="Chaudhuri R."/>
            <person name="La Ragione R.M."/>
            <person name="Hildebrand F."/>
            <person name="Pallen M.J."/>
        </authorList>
    </citation>
    <scope>NUCLEOTIDE SEQUENCE [LARGE SCALE GENOMIC DNA]</scope>
    <source>
        <strain evidence="4 5">Sa1BUA1</strain>
    </source>
</reference>
<dbReference type="SUPFAM" id="SSF81606">
    <property type="entry name" value="PP2C-like"/>
    <property type="match status" value="1"/>
</dbReference>
<dbReference type="SMART" id="SM00331">
    <property type="entry name" value="PP2C_SIG"/>
    <property type="match status" value="1"/>
</dbReference>
<feature type="domain" description="PAS" evidence="3">
    <location>
        <begin position="45"/>
        <end position="89"/>
    </location>
</feature>
<dbReference type="CDD" id="cd00130">
    <property type="entry name" value="PAS"/>
    <property type="match status" value="1"/>
</dbReference>
<dbReference type="Pfam" id="PF07228">
    <property type="entry name" value="SpoIIE"/>
    <property type="match status" value="1"/>
</dbReference>
<sequence length="736" mass="79475">MTGPDSGVPAPVDSPTPPHGTVRMRPARPAEPPRELPEALAVRSEHLLEALPDPTYVVDIDLSTRPAGSRVVWVSSSLAEMTGYSVAELRESAPRLVATHGRDTSALLEALAAGLPVSVVRSVPRSDGTSYRATVSFSPLGAGAGGWHRWLVTVRDATEELASAVLAEERAAAEERAQRGLSLVARVSDILADVDSTTALTEIGALLVRRIVPWAAFYADGTQLQKVTDLAGISYHRRDLRRQARLRGDIPDPVVGLFLDTRMQTVVVDPREPAEEGTLTGELLALVAQDDTAPDDGPLWLLPVLGRKAVLAVLAVRPPDRETDEQALPTGELTTVLELVARRVGMAMDNLQLYDREHRLAETLQRAMLPEQSHVEGVDVWSYYAPSSEHAQVGGDWYDVLDMGEGRVGVVVGDVVGHDVEAAAAMGQLRSVVRAYAAEFVEPGKVLGRVDRLVASMRIARPASFVYATLHPRPSGETWDVAYSRAGHLPIVQVSGGRATQLEGANGPLVGFGGRPRHTGHAVARPGDVLVFYTDGLVERRDRSMRDGVAALVAAAEKIDAPDAAGIGEELLQELADAPEDDIAVVVLRVPDPASDPTHTWSGPRERRWQMPMDPKTIARARHAVLRACEAWDVEDTAAAELVASELVANAVMHGWGRVDLRLRDTGDGLRIEVEDANPSPPVVREGRVGRVGGFGLHIISRLAEWGWRPTPAGKVVWARVRAKEPWAQRSEQQEG</sequence>
<dbReference type="PANTHER" id="PTHR43156:SF2">
    <property type="entry name" value="STAGE II SPORULATION PROTEIN E"/>
    <property type="match status" value="1"/>
</dbReference>
<dbReference type="Pfam" id="PF13581">
    <property type="entry name" value="HATPase_c_2"/>
    <property type="match status" value="1"/>
</dbReference>